<dbReference type="OrthoDB" id="157137at2"/>
<keyword evidence="3" id="KW-1185">Reference proteome</keyword>
<dbReference type="GO" id="GO:0016020">
    <property type="term" value="C:membrane"/>
    <property type="evidence" value="ECO:0007669"/>
    <property type="project" value="UniProtKB-SubCell"/>
</dbReference>
<accession>A0A543I3T7</accession>
<organism evidence="2 3">
    <name type="scientific">Klugiella xanthotipulae</name>
    <dbReference type="NCBI Taxonomy" id="244735"/>
    <lineage>
        <taxon>Bacteria</taxon>
        <taxon>Bacillati</taxon>
        <taxon>Actinomycetota</taxon>
        <taxon>Actinomycetes</taxon>
        <taxon>Micrococcales</taxon>
        <taxon>Microbacteriaceae</taxon>
        <taxon>Klugiella</taxon>
    </lineage>
</organism>
<evidence type="ECO:0000313" key="2">
    <source>
        <dbReference type="EMBL" id="TQM65263.1"/>
    </source>
</evidence>
<keyword evidence="1" id="KW-0812">Transmembrane</keyword>
<comment type="caution">
    <text evidence="2">The sequence shown here is derived from an EMBL/GenBank/DDBJ whole genome shotgun (WGS) entry which is preliminary data.</text>
</comment>
<dbReference type="AlphaFoldDB" id="A0A543I3T7"/>
<feature type="transmembrane region" description="Helical" evidence="1">
    <location>
        <begin position="175"/>
        <end position="201"/>
    </location>
</feature>
<keyword evidence="1" id="KW-0472">Membrane</keyword>
<name>A0A543I3T7_9MICO</name>
<dbReference type="RefSeq" id="WP_141914933.1">
    <property type="nucleotide sequence ID" value="NZ_BAAAYS010000018.1"/>
</dbReference>
<reference evidence="2 3" key="1">
    <citation type="submission" date="2019-06" db="EMBL/GenBank/DDBJ databases">
        <title>Sequencing the genomes of 1000 actinobacteria strains.</title>
        <authorList>
            <person name="Klenk H.-P."/>
        </authorList>
    </citation>
    <scope>NUCLEOTIDE SEQUENCE [LARGE SCALE GENOMIC DNA]</scope>
    <source>
        <strain evidence="2 3">DSM 18031</strain>
    </source>
</reference>
<dbReference type="Proteomes" id="UP000318331">
    <property type="component" value="Unassembled WGS sequence"/>
</dbReference>
<feature type="transmembrane region" description="Helical" evidence="1">
    <location>
        <begin position="26"/>
        <end position="47"/>
    </location>
</feature>
<sequence>MMNRQRVRALIRKDWRELSRNKQATVPLLVLPLVFVIIIPTAIILLGNNPALLATVNGLQAFIDNLPVGITPDGYSTRQLIIYAVIVYFMAPFFLLIPVMVASIMASSSFVGEKERRTIEGLLYTPLTDRELVLGKVLVSVVPAVLLTWGSFLIYTLLVNVLGGPILGGMFFPTWTWAVIIIVLVPLVSFLATCLIVAVSGRSTSMQDAQGSAMLIVLPVIALVVGQATGLLLFDVSVALIVAAALLVVDVVVFVCVVGRFQRERIVTRL</sequence>
<dbReference type="EMBL" id="VFPN01000001">
    <property type="protein sequence ID" value="TQM65263.1"/>
    <property type="molecule type" value="Genomic_DNA"/>
</dbReference>
<feature type="transmembrane region" description="Helical" evidence="1">
    <location>
        <begin position="240"/>
        <end position="261"/>
    </location>
</feature>
<feature type="transmembrane region" description="Helical" evidence="1">
    <location>
        <begin position="213"/>
        <end position="234"/>
    </location>
</feature>
<feature type="transmembrane region" description="Helical" evidence="1">
    <location>
        <begin position="80"/>
        <end position="111"/>
    </location>
</feature>
<protein>
    <submittedName>
        <fullName evidence="2">ABC-2 family transporter</fullName>
    </submittedName>
</protein>
<gene>
    <name evidence="2" type="ORF">FB466_0054</name>
</gene>
<dbReference type="PANTHER" id="PTHR43471:SF1">
    <property type="entry name" value="ABC TRANSPORTER PERMEASE PROTEIN NOSY-RELATED"/>
    <property type="match status" value="1"/>
</dbReference>
<evidence type="ECO:0000256" key="1">
    <source>
        <dbReference type="SAM" id="Phobius"/>
    </source>
</evidence>
<dbReference type="GO" id="GO:0140359">
    <property type="term" value="F:ABC-type transporter activity"/>
    <property type="evidence" value="ECO:0007669"/>
    <property type="project" value="InterPro"/>
</dbReference>
<dbReference type="PANTHER" id="PTHR43471">
    <property type="entry name" value="ABC TRANSPORTER PERMEASE"/>
    <property type="match status" value="1"/>
</dbReference>
<evidence type="ECO:0000313" key="3">
    <source>
        <dbReference type="Proteomes" id="UP000318331"/>
    </source>
</evidence>
<keyword evidence="1" id="KW-1133">Transmembrane helix</keyword>
<dbReference type="Pfam" id="PF12679">
    <property type="entry name" value="ABC2_membrane_2"/>
    <property type="match status" value="1"/>
</dbReference>
<proteinExistence type="predicted"/>